<sequence>MKSKIALRLLAVQLDWTDEEATEEFSALQLMITHKYDGYQGFQPASRFHVALLNWLSQFQHVAQRRVAFSIIKERLVYITQREMHHLVSLMMPELDRFMRKQVAMELGVQFYETWTNPAAGRRLCLLRRRTLFVGLSDGARIDVFRRYNEGKISNEQVVPFSEMSSQKWKSLIKELREWLDKHNYQDEPASFESICLVDDFSGSGDSLLRFDDEEQIWKGKISKFYNVNREKIGDILAEKCHLYAHHHLASFQAEQAINDRLARFGGDHPEFSYNATFSYVLPQSIVVDDQTPPPELIDLIKCHYNKGIQDDHVGDNIWFGYSDCGLPLVLEHNTPNNSIALLWADSTGSEFAEQHKMKPLFARRKRHSTNG</sequence>
<reference evidence="3 5" key="2">
    <citation type="submission" date="2018-03" db="EMBL/GenBank/DDBJ databases">
        <title>Diversity of bacteria associated with corn roots inoculated with woodland soils in Canada, and Description of Pseudomonas aylmerense sp. nov.</title>
        <authorList>
            <person name="Tambong J.T."/>
            <person name="Xu R."/>
            <person name="Tchagang C."/>
        </authorList>
    </citation>
    <scope>NUCLEOTIDE SEQUENCE [LARGE SCALE GENOMIC DNA]</scope>
    <source>
        <strain evidence="3 5">S1E44</strain>
    </source>
</reference>
<dbReference type="OrthoDB" id="8427993at2"/>
<dbReference type="EMBL" id="MAUE01000024">
    <property type="protein sequence ID" value="OCW25092.1"/>
    <property type="molecule type" value="Genomic_DNA"/>
</dbReference>
<evidence type="ECO:0000313" key="3">
    <source>
        <dbReference type="EMBL" id="PTC24649.1"/>
    </source>
</evidence>
<dbReference type="RefSeq" id="WP_065905286.1">
    <property type="nucleotide sequence ID" value="NZ_MAUE01000024.1"/>
</dbReference>
<gene>
    <name evidence="2" type="ORF">BBG20_16740</name>
    <name evidence="3" type="ORF">C9382_26775</name>
</gene>
<dbReference type="EMBL" id="PYWW01000055">
    <property type="protein sequence ID" value="PTC24649.1"/>
    <property type="molecule type" value="Genomic_DNA"/>
</dbReference>
<name>A0A2T4FMK9_9PSED</name>
<dbReference type="AlphaFoldDB" id="A0A2T4FMK9"/>
<proteinExistence type="predicted"/>
<dbReference type="InterPro" id="IPR056920">
    <property type="entry name" value="PRTase-CE"/>
</dbReference>
<organism evidence="3 5">
    <name type="scientific">Pseudomonas aylmerensis</name>
    <dbReference type="NCBI Taxonomy" id="1869229"/>
    <lineage>
        <taxon>Bacteria</taxon>
        <taxon>Pseudomonadati</taxon>
        <taxon>Pseudomonadota</taxon>
        <taxon>Gammaproteobacteria</taxon>
        <taxon>Pseudomonadales</taxon>
        <taxon>Pseudomonadaceae</taxon>
        <taxon>Pseudomonas</taxon>
    </lineage>
</organism>
<evidence type="ECO:0000259" key="1">
    <source>
        <dbReference type="Pfam" id="PF24390"/>
    </source>
</evidence>
<comment type="caution">
    <text evidence="3">The sequence shown here is derived from an EMBL/GenBank/DDBJ whole genome shotgun (WGS) entry which is preliminary data.</text>
</comment>
<dbReference type="Pfam" id="PF24390">
    <property type="entry name" value="PRTase-CE"/>
    <property type="match status" value="1"/>
</dbReference>
<feature type="domain" description="PRTase-CE" evidence="1">
    <location>
        <begin position="54"/>
        <end position="364"/>
    </location>
</feature>
<dbReference type="Proteomes" id="UP000095081">
    <property type="component" value="Unassembled WGS sequence"/>
</dbReference>
<evidence type="ECO:0000313" key="5">
    <source>
        <dbReference type="Proteomes" id="UP000240571"/>
    </source>
</evidence>
<dbReference type="Proteomes" id="UP000240571">
    <property type="component" value="Unassembled WGS sequence"/>
</dbReference>
<evidence type="ECO:0000313" key="4">
    <source>
        <dbReference type="Proteomes" id="UP000095081"/>
    </source>
</evidence>
<keyword evidence="4" id="KW-1185">Reference proteome</keyword>
<protein>
    <recommendedName>
        <fullName evidence="1">PRTase-CE domain-containing protein</fullName>
    </recommendedName>
</protein>
<evidence type="ECO:0000313" key="2">
    <source>
        <dbReference type="EMBL" id="OCW25092.1"/>
    </source>
</evidence>
<reference evidence="2 4" key="1">
    <citation type="submission" date="2016-06" db="EMBL/GenBank/DDBJ databases">
        <title>Draft genome sequence of Pseudomonas sp. S1E40, a novel strain antagonistic activity to fungal plant pathogen.</title>
        <authorList>
            <person name="Tambong J.T."/>
            <person name="Tchagang C."/>
            <person name="Xu R."/>
        </authorList>
    </citation>
    <scope>NUCLEOTIDE SEQUENCE [LARGE SCALE GENOMIC DNA]</scope>
    <source>
        <strain evidence="2 4">S1E40</strain>
    </source>
</reference>
<accession>A0A2T4FMK9</accession>